<comment type="caution">
    <text evidence="3">The sequence shown here is derived from an EMBL/GenBank/DDBJ whole genome shotgun (WGS) entry which is preliminary data.</text>
</comment>
<organism evidence="3 4">
    <name type="scientific">Seminavis robusta</name>
    <dbReference type="NCBI Taxonomy" id="568900"/>
    <lineage>
        <taxon>Eukaryota</taxon>
        <taxon>Sar</taxon>
        <taxon>Stramenopiles</taxon>
        <taxon>Ochrophyta</taxon>
        <taxon>Bacillariophyta</taxon>
        <taxon>Bacillariophyceae</taxon>
        <taxon>Bacillariophycidae</taxon>
        <taxon>Naviculales</taxon>
        <taxon>Naviculaceae</taxon>
        <taxon>Seminavis</taxon>
    </lineage>
</organism>
<evidence type="ECO:0000313" key="3">
    <source>
        <dbReference type="EMBL" id="CAB9508233.1"/>
    </source>
</evidence>
<feature type="region of interest" description="Disordered" evidence="1">
    <location>
        <begin position="468"/>
        <end position="534"/>
    </location>
</feature>
<dbReference type="EMBL" id="CAICTM010000338">
    <property type="protein sequence ID" value="CAB9508233.1"/>
    <property type="molecule type" value="Genomic_DNA"/>
</dbReference>
<dbReference type="Pfam" id="PF20710">
    <property type="entry name" value="DUF6824"/>
    <property type="match status" value="1"/>
</dbReference>
<evidence type="ECO:0000256" key="1">
    <source>
        <dbReference type="SAM" id="MobiDB-lite"/>
    </source>
</evidence>
<sequence length="534" mass="60689">MEPFLPVLDSDSSVVTDTAFTDMNTADILEMCDLLAPDTTSSEVMDFVARESNVQRDKTFQDAGLSLERFPPSSDEADLIDKLLADELEKLSFEEKERNTFDLYGMAHESKDPKDVDASLAQLELEIRKIPHRKAYEKAKYLNKEYVMDKDFRLMFLRCDDFDVKSSAQRIVQHFEVKLELFGDGPALGRNLLMSDLSEDDMKVLTSGAWQFLPVRDAAGRLVLVICPGYRDNSVAMNSHLRVEAFFAMSFLQAEVARRKGIVVVICLIGESLLNLPQTFLHNLQRIKGLRSGGVHKVAGVHFLLTQEYLRPLVGGIRWLLPEKVRAKVCVHFGDFEQVKFKLQTFGIPTDCLPFHPNQPMNLENHLQWIRSWRKQEEKGKKNTADTIVPHRFDVLFGRGRHTTNHTGNVRAAHIADMFRDKYEAAGKYGKTAIAERIVTIIQESHGRFLKWEDDTWEEVDQQTARNKISHFYRNTRNKGGPSKSKASPSDGSASFGATSSEGESLASVLSKRTHSDSLQQSPQRIQKRHQRDD</sequence>
<evidence type="ECO:0000313" key="4">
    <source>
        <dbReference type="Proteomes" id="UP001153069"/>
    </source>
</evidence>
<feature type="compositionally biased region" description="Low complexity" evidence="1">
    <location>
        <begin position="479"/>
        <end position="495"/>
    </location>
</feature>
<dbReference type="InterPro" id="IPR049227">
    <property type="entry name" value="DUF6824"/>
</dbReference>
<dbReference type="AlphaFoldDB" id="A0A9N8DSH4"/>
<feature type="compositionally biased region" description="Basic residues" evidence="1">
    <location>
        <begin position="468"/>
        <end position="477"/>
    </location>
</feature>
<dbReference type="Proteomes" id="UP001153069">
    <property type="component" value="Unassembled WGS sequence"/>
</dbReference>
<evidence type="ECO:0000259" key="2">
    <source>
        <dbReference type="Pfam" id="PF20710"/>
    </source>
</evidence>
<proteinExistence type="predicted"/>
<accession>A0A9N8DSH4</accession>
<reference evidence="3" key="1">
    <citation type="submission" date="2020-06" db="EMBL/GenBank/DDBJ databases">
        <authorList>
            <consortium name="Plant Systems Biology data submission"/>
        </authorList>
    </citation>
    <scope>NUCLEOTIDE SEQUENCE</scope>
    <source>
        <strain evidence="3">D6</strain>
    </source>
</reference>
<gene>
    <name evidence="3" type="ORF">SEMRO_339_G120940.1</name>
</gene>
<keyword evidence="4" id="KW-1185">Reference proteome</keyword>
<protein>
    <submittedName>
        <fullName evidence="3">Transfer protein</fullName>
    </submittedName>
</protein>
<dbReference type="InterPro" id="IPR036865">
    <property type="entry name" value="CRAL-TRIO_dom_sf"/>
</dbReference>
<dbReference type="Gene3D" id="3.40.525.10">
    <property type="entry name" value="CRAL-TRIO lipid binding domain"/>
    <property type="match status" value="1"/>
</dbReference>
<feature type="domain" description="DUF6824" evidence="2">
    <location>
        <begin position="394"/>
        <end position="474"/>
    </location>
</feature>
<dbReference type="OrthoDB" id="48818at2759"/>
<name>A0A9N8DSH4_9STRA</name>